<keyword evidence="1" id="KW-1133">Transmembrane helix</keyword>
<gene>
    <name evidence="2" type="ORF">H9L42_03025</name>
</gene>
<dbReference type="EMBL" id="JACRYT010000002">
    <property type="protein sequence ID" value="MBC6678798.1"/>
    <property type="molecule type" value="Genomic_DNA"/>
</dbReference>
<sequence length="89" mass="9402">MSFGLEVGIFAAYAAGLFLIYILGKLLIVPLKWAGRLALNSLIGGVLILLVNAVGGYWGIFLPLNLLTAVIAGVLGIPGVLFLLIFFNL</sequence>
<protein>
    <submittedName>
        <fullName evidence="2">Pro-sigmaK processing inhibitor BofA family protein</fullName>
    </submittedName>
</protein>
<keyword evidence="3" id="KW-1185">Reference proteome</keyword>
<dbReference type="RefSeq" id="WP_187301976.1">
    <property type="nucleotide sequence ID" value="NZ_CBCTON010000004.1"/>
</dbReference>
<evidence type="ECO:0000313" key="2">
    <source>
        <dbReference type="EMBL" id="MBC6678798.1"/>
    </source>
</evidence>
<keyword evidence="1" id="KW-0472">Membrane</keyword>
<name>A0A923NGW8_9FIRM</name>
<feature type="transmembrane region" description="Helical" evidence="1">
    <location>
        <begin position="66"/>
        <end position="87"/>
    </location>
</feature>
<accession>A0A923NGW8</accession>
<dbReference type="AlphaFoldDB" id="A0A923NGW8"/>
<proteinExistence type="predicted"/>
<comment type="caution">
    <text evidence="2">The sequence shown here is derived from an EMBL/GenBank/DDBJ whole genome shotgun (WGS) entry which is preliminary data.</text>
</comment>
<organism evidence="2 3">
    <name type="scientific">Zhenpiania hominis</name>
    <dbReference type="NCBI Taxonomy" id="2763644"/>
    <lineage>
        <taxon>Bacteria</taxon>
        <taxon>Bacillati</taxon>
        <taxon>Bacillota</taxon>
        <taxon>Clostridia</taxon>
        <taxon>Peptostreptococcales</taxon>
        <taxon>Anaerovoracaceae</taxon>
        <taxon>Zhenpiania</taxon>
    </lineage>
</organism>
<keyword evidence="1" id="KW-0812">Transmembrane</keyword>
<dbReference type="Pfam" id="PF07441">
    <property type="entry name" value="BofA"/>
    <property type="match status" value="1"/>
</dbReference>
<evidence type="ECO:0000256" key="1">
    <source>
        <dbReference type="SAM" id="Phobius"/>
    </source>
</evidence>
<evidence type="ECO:0000313" key="3">
    <source>
        <dbReference type="Proteomes" id="UP000602647"/>
    </source>
</evidence>
<feature type="transmembrane region" description="Helical" evidence="1">
    <location>
        <begin position="6"/>
        <end position="28"/>
    </location>
</feature>
<feature type="transmembrane region" description="Helical" evidence="1">
    <location>
        <begin position="37"/>
        <end position="60"/>
    </location>
</feature>
<dbReference type="InterPro" id="IPR010001">
    <property type="entry name" value="BofA"/>
</dbReference>
<dbReference type="NCBIfam" id="TIGR02862">
    <property type="entry name" value="spore_BofA"/>
    <property type="match status" value="1"/>
</dbReference>
<reference evidence="2" key="1">
    <citation type="submission" date="2020-08" db="EMBL/GenBank/DDBJ databases">
        <title>Genome public.</title>
        <authorList>
            <person name="Liu C."/>
            <person name="Sun Q."/>
        </authorList>
    </citation>
    <scope>NUCLEOTIDE SEQUENCE</scope>
    <source>
        <strain evidence="2">BX12</strain>
    </source>
</reference>
<dbReference type="Proteomes" id="UP000602647">
    <property type="component" value="Unassembled WGS sequence"/>
</dbReference>